<protein>
    <recommendedName>
        <fullName evidence="2">Phasin domain-containing protein</fullName>
    </recommendedName>
</protein>
<dbReference type="RefSeq" id="WP_354635873.1">
    <property type="nucleotide sequence ID" value="NZ_CP159837.1"/>
</dbReference>
<dbReference type="AlphaFoldDB" id="A0AAU8JHB7"/>
<organism evidence="1">
    <name type="scientific">Planktothricoides raciborskii GIHE-MW2</name>
    <dbReference type="NCBI Taxonomy" id="2792601"/>
    <lineage>
        <taxon>Bacteria</taxon>
        <taxon>Bacillati</taxon>
        <taxon>Cyanobacteriota</taxon>
        <taxon>Cyanophyceae</taxon>
        <taxon>Oscillatoriophycideae</taxon>
        <taxon>Oscillatoriales</taxon>
        <taxon>Oscillatoriaceae</taxon>
        <taxon>Planktothricoides</taxon>
    </lineage>
</organism>
<sequence>MAIVYNIANKTGLTSGESLQQLHEIIRGLGSEANQIENAYQHMANQFEQALKIGNAQLIEYLQKANEAYLKSIEEGDRAAAEVCKQLNQTSHGLMDVSHYLVASAKNLKNGNGSAS</sequence>
<dbReference type="EMBL" id="CP159837">
    <property type="protein sequence ID" value="XCM38640.1"/>
    <property type="molecule type" value="Genomic_DNA"/>
</dbReference>
<reference evidence="1" key="1">
    <citation type="submission" date="2024-07" db="EMBL/GenBank/DDBJ databases">
        <authorList>
            <person name="Kim Y.J."/>
            <person name="Jeong J.Y."/>
        </authorList>
    </citation>
    <scope>NUCLEOTIDE SEQUENCE</scope>
    <source>
        <strain evidence="1">GIHE-MW2</strain>
    </source>
</reference>
<gene>
    <name evidence="1" type="ORF">ABWT76_001500</name>
</gene>
<evidence type="ECO:0000313" key="1">
    <source>
        <dbReference type="EMBL" id="XCM38640.1"/>
    </source>
</evidence>
<accession>A0AAU8JHB7</accession>
<evidence type="ECO:0008006" key="2">
    <source>
        <dbReference type="Google" id="ProtNLM"/>
    </source>
</evidence>
<proteinExistence type="predicted"/>
<name>A0AAU8JHB7_9CYAN</name>